<evidence type="ECO:0000313" key="1">
    <source>
        <dbReference type="EMBL" id="MBI6654016.1"/>
    </source>
</evidence>
<keyword evidence="2" id="KW-1185">Reference proteome</keyword>
<dbReference type="Proteomes" id="UP000614123">
    <property type="component" value="Unassembled WGS sequence"/>
</dbReference>
<reference evidence="1 2" key="1">
    <citation type="submission" date="2020-12" db="EMBL/GenBank/DDBJ databases">
        <title>Comparative genomic insights into the epidemiology and virulence of plant pathogenic Pseudomonads from Turkey.</title>
        <authorList>
            <person name="Dillon M."/>
            <person name="Ruiz-Bedoya T."/>
            <person name="Bendalovic-Torma C."/>
            <person name="Guttman K.M."/>
            <person name="Kwak H."/>
            <person name="Middleton M.A."/>
            <person name="Wang P.W."/>
            <person name="Horuz S."/>
            <person name="Aysan Y."/>
            <person name="Guttman D.S."/>
        </authorList>
    </citation>
    <scope>NUCLEOTIDE SEQUENCE [LARGE SCALE GENOMIC DNA]</scope>
    <source>
        <strain evidence="1 2">S4_EA_3a</strain>
    </source>
</reference>
<protein>
    <submittedName>
        <fullName evidence="1">Uncharacterized protein</fullName>
    </submittedName>
</protein>
<organism evidence="1 2">
    <name type="scientific">Pseudomonas veronii</name>
    <dbReference type="NCBI Taxonomy" id="76761"/>
    <lineage>
        <taxon>Bacteria</taxon>
        <taxon>Pseudomonadati</taxon>
        <taxon>Pseudomonadota</taxon>
        <taxon>Gammaproteobacteria</taxon>
        <taxon>Pseudomonadales</taxon>
        <taxon>Pseudomonadaceae</taxon>
        <taxon>Pseudomonas</taxon>
    </lineage>
</organism>
<gene>
    <name evidence="1" type="ORF">YA0849_34445</name>
</gene>
<sequence>MDIIITAALAHDHDKLIEVGVSRYEAFEEGHCKRGAKCWRCRWLGKRRMSPLMRALAEKHRFECYIDKQECLSDC</sequence>
<accession>A0ABS0VR45</accession>
<dbReference type="EMBL" id="JAEILD010000302">
    <property type="protein sequence ID" value="MBI6654016.1"/>
    <property type="molecule type" value="Genomic_DNA"/>
</dbReference>
<proteinExistence type="predicted"/>
<dbReference type="RefSeq" id="WP_198717509.1">
    <property type="nucleotide sequence ID" value="NZ_JAEILD010000302.1"/>
</dbReference>
<comment type="caution">
    <text evidence="1">The sequence shown here is derived from an EMBL/GenBank/DDBJ whole genome shotgun (WGS) entry which is preliminary data.</text>
</comment>
<name>A0ABS0VR45_PSEVE</name>
<evidence type="ECO:0000313" key="2">
    <source>
        <dbReference type="Proteomes" id="UP000614123"/>
    </source>
</evidence>